<proteinExistence type="predicted"/>
<evidence type="ECO:0000256" key="1">
    <source>
        <dbReference type="SAM" id="MobiDB-lite"/>
    </source>
</evidence>
<evidence type="ECO:0000313" key="3">
    <source>
        <dbReference type="EMBL" id="GAA3005014.1"/>
    </source>
</evidence>
<sequence>MAAAAVAVPTVALTAVTVPATAGGAATATSASTVASIRPITKSPQNDTAPERDGPLTEALRSAQAPETGDTGQHPTQPGAFRHGAAGFPGRGRDRAAISCVGG</sequence>
<feature type="signal peptide" evidence="2">
    <location>
        <begin position="1"/>
        <end position="22"/>
    </location>
</feature>
<reference evidence="4" key="1">
    <citation type="journal article" date="2019" name="Int. J. Syst. Evol. Microbiol.">
        <title>The Global Catalogue of Microorganisms (GCM) 10K type strain sequencing project: providing services to taxonomists for standard genome sequencing and annotation.</title>
        <authorList>
            <consortium name="The Broad Institute Genomics Platform"/>
            <consortium name="The Broad Institute Genome Sequencing Center for Infectious Disease"/>
            <person name="Wu L."/>
            <person name="Ma J."/>
        </authorList>
    </citation>
    <scope>NUCLEOTIDE SEQUENCE [LARGE SCALE GENOMIC DNA]</scope>
    <source>
        <strain evidence="4">JCM 3106</strain>
    </source>
</reference>
<comment type="caution">
    <text evidence="3">The sequence shown here is derived from an EMBL/GenBank/DDBJ whole genome shotgun (WGS) entry which is preliminary data.</text>
</comment>
<feature type="compositionally biased region" description="Low complexity" evidence="1">
    <location>
        <begin position="22"/>
        <end position="35"/>
    </location>
</feature>
<evidence type="ECO:0000256" key="2">
    <source>
        <dbReference type="SAM" id="SignalP"/>
    </source>
</evidence>
<evidence type="ECO:0000313" key="4">
    <source>
        <dbReference type="Proteomes" id="UP001499930"/>
    </source>
</evidence>
<accession>A0ABP6KEB1</accession>
<protein>
    <submittedName>
        <fullName evidence="3">Uncharacterized protein</fullName>
    </submittedName>
</protein>
<keyword evidence="4" id="KW-1185">Reference proteome</keyword>
<keyword evidence="2" id="KW-0732">Signal</keyword>
<dbReference type="EMBL" id="BAAAWD010000007">
    <property type="protein sequence ID" value="GAA3005014.1"/>
    <property type="molecule type" value="Genomic_DNA"/>
</dbReference>
<dbReference type="Proteomes" id="UP001499930">
    <property type="component" value="Unassembled WGS sequence"/>
</dbReference>
<feature type="region of interest" description="Disordered" evidence="1">
    <location>
        <begin position="22"/>
        <end position="103"/>
    </location>
</feature>
<organism evidence="3 4">
    <name type="scientific">Streptosporangium longisporum</name>
    <dbReference type="NCBI Taxonomy" id="46187"/>
    <lineage>
        <taxon>Bacteria</taxon>
        <taxon>Bacillati</taxon>
        <taxon>Actinomycetota</taxon>
        <taxon>Actinomycetes</taxon>
        <taxon>Streptosporangiales</taxon>
        <taxon>Streptosporangiaceae</taxon>
        <taxon>Streptosporangium</taxon>
    </lineage>
</organism>
<name>A0ABP6KEB1_9ACTN</name>
<gene>
    <name evidence="3" type="ORF">GCM10017559_28370</name>
</gene>
<feature type="chain" id="PRO_5046925801" evidence="2">
    <location>
        <begin position="23"/>
        <end position="103"/>
    </location>
</feature>